<gene>
    <name evidence="19" type="ORF">PMEA_00028198</name>
</gene>
<dbReference type="Gene3D" id="2.60.120.1560">
    <property type="match status" value="1"/>
</dbReference>
<dbReference type="InterPro" id="IPR001007">
    <property type="entry name" value="VWF_dom"/>
</dbReference>
<dbReference type="FunFam" id="2.10.10.10:FF:000009">
    <property type="entry name" value="Epididymal sperm-binding protein 1"/>
    <property type="match status" value="1"/>
</dbReference>
<dbReference type="InterPro" id="IPR036465">
    <property type="entry name" value="vWFA_dom_sf"/>
</dbReference>
<keyword evidence="20" id="KW-1185">Reference proteome</keyword>
<dbReference type="Gene3D" id="2.10.10.10">
    <property type="entry name" value="Fibronectin, type II, collagen-binding"/>
    <property type="match status" value="1"/>
</dbReference>
<keyword evidence="2" id="KW-0800">Toxin</keyword>
<dbReference type="FunFam" id="2.20.100.10:FF:000001">
    <property type="entry name" value="semaphorin-5A isoform X1"/>
    <property type="match status" value="19"/>
</dbReference>
<dbReference type="PROSITE" id="PS50184">
    <property type="entry name" value="VWFC_2"/>
    <property type="match status" value="1"/>
</dbReference>
<dbReference type="SUPFAM" id="SSF57603">
    <property type="entry name" value="FnI-like domain"/>
    <property type="match status" value="1"/>
</dbReference>
<dbReference type="PROSITE" id="PS01208">
    <property type="entry name" value="VWFC_1"/>
    <property type="match status" value="1"/>
</dbReference>
<dbReference type="GO" id="GO:0008270">
    <property type="term" value="F:zinc ion binding"/>
    <property type="evidence" value="ECO:0007669"/>
    <property type="project" value="InterPro"/>
</dbReference>
<reference evidence="19 20" key="1">
    <citation type="submission" date="2022-05" db="EMBL/GenBank/DDBJ databases">
        <authorList>
            <consortium name="Genoscope - CEA"/>
            <person name="William W."/>
        </authorList>
    </citation>
    <scope>NUCLEOTIDE SEQUENCE [LARGE SCALE GENOMIC DNA]</scope>
</reference>
<dbReference type="Pfam" id="PF00092">
    <property type="entry name" value="VWA"/>
    <property type="match status" value="3"/>
</dbReference>
<evidence type="ECO:0000259" key="13">
    <source>
        <dbReference type="PROSITE" id="PS50184"/>
    </source>
</evidence>
<feature type="domain" description="VWFC" evidence="13">
    <location>
        <begin position="673"/>
        <end position="731"/>
    </location>
</feature>
<dbReference type="InterPro" id="IPR013806">
    <property type="entry name" value="Kringle-like"/>
</dbReference>
<dbReference type="Proteomes" id="UP001159428">
    <property type="component" value="Unassembled WGS sequence"/>
</dbReference>
<dbReference type="InterPro" id="IPR013320">
    <property type="entry name" value="ConA-like_dom_sf"/>
</dbReference>
<dbReference type="Gene3D" id="2.60.120.200">
    <property type="match status" value="1"/>
</dbReference>
<feature type="region of interest" description="Disordered" evidence="12">
    <location>
        <begin position="4704"/>
        <end position="4791"/>
    </location>
</feature>
<dbReference type="SUPFAM" id="SSF53300">
    <property type="entry name" value="vWA-like"/>
    <property type="match status" value="3"/>
</dbReference>
<evidence type="ECO:0000259" key="16">
    <source>
        <dbReference type="PROSITE" id="PS51092"/>
    </source>
</evidence>
<dbReference type="SMART" id="SM00209">
    <property type="entry name" value="TSP1"/>
    <property type="match status" value="33"/>
</dbReference>
<dbReference type="SUPFAM" id="SSF49899">
    <property type="entry name" value="Concanavalin A-like lectins/glucanases"/>
    <property type="match status" value="1"/>
</dbReference>
<evidence type="ECO:0000313" key="19">
    <source>
        <dbReference type="EMBL" id="CAH3155861.1"/>
    </source>
</evidence>
<dbReference type="SUPFAM" id="SSF57440">
    <property type="entry name" value="Kringle-like"/>
    <property type="match status" value="1"/>
</dbReference>
<feature type="compositionally biased region" description="Basic residues" evidence="12">
    <location>
        <begin position="4771"/>
        <end position="4791"/>
    </location>
</feature>
<feature type="region of interest" description="Disordered" evidence="12">
    <location>
        <begin position="3810"/>
        <end position="3850"/>
    </location>
</feature>
<evidence type="ECO:0000256" key="8">
    <source>
        <dbReference type="ARBA" id="ARBA00023136"/>
    </source>
</evidence>
<feature type="domain" description="Fibronectin type-II" evidence="16">
    <location>
        <begin position="748"/>
        <end position="794"/>
    </location>
</feature>
<dbReference type="Gene3D" id="2.10.70.10">
    <property type="entry name" value="Complement Module, domain 1"/>
    <property type="match status" value="1"/>
</dbReference>
<evidence type="ECO:0000256" key="12">
    <source>
        <dbReference type="SAM" id="MobiDB-lite"/>
    </source>
</evidence>
<evidence type="ECO:0000256" key="7">
    <source>
        <dbReference type="ARBA" id="ARBA00022989"/>
    </source>
</evidence>
<dbReference type="InterPro" id="IPR000562">
    <property type="entry name" value="FN_type2_dom"/>
</dbReference>
<dbReference type="PROSITE" id="PS51092">
    <property type="entry name" value="FN2_2"/>
    <property type="match status" value="1"/>
</dbReference>
<dbReference type="Gene3D" id="3.40.50.410">
    <property type="entry name" value="von Willebrand factor, type A domain"/>
    <property type="match status" value="3"/>
</dbReference>
<dbReference type="Pfam" id="PF13385">
    <property type="entry name" value="Laminin_G_3"/>
    <property type="match status" value="1"/>
</dbReference>
<proteinExistence type="predicted"/>
<dbReference type="PROSITE" id="PS51046">
    <property type="entry name" value="GON"/>
    <property type="match status" value="1"/>
</dbReference>
<evidence type="ECO:0000259" key="18">
    <source>
        <dbReference type="PROSITE" id="PS51820"/>
    </source>
</evidence>
<dbReference type="InterPro" id="IPR036943">
    <property type="entry name" value="FN_type2_sf"/>
</dbReference>
<keyword evidence="9 11" id="KW-1015">Disulfide bond</keyword>
<dbReference type="Pfam" id="PF08685">
    <property type="entry name" value="GON"/>
    <property type="match status" value="1"/>
</dbReference>
<keyword evidence="7" id="KW-1133">Transmembrane helix</keyword>
<accession>A0AAU9XQE8</accession>
<dbReference type="EMBL" id="CALNXJ010000059">
    <property type="protein sequence ID" value="CAH3155861.1"/>
    <property type="molecule type" value="Genomic_DNA"/>
</dbReference>
<dbReference type="FunFam" id="2.20.100.10:FF:000002">
    <property type="entry name" value="Unc-5 netrin receptor C"/>
    <property type="match status" value="5"/>
</dbReference>
<feature type="compositionally biased region" description="Low complexity" evidence="12">
    <location>
        <begin position="3832"/>
        <end position="3841"/>
    </location>
</feature>
<feature type="domain" description="VWFA" evidence="14">
    <location>
        <begin position="2980"/>
        <end position="3161"/>
    </location>
</feature>
<dbReference type="CDD" id="cd00062">
    <property type="entry name" value="FN2"/>
    <property type="match status" value="1"/>
</dbReference>
<evidence type="ECO:0000256" key="9">
    <source>
        <dbReference type="ARBA" id="ARBA00023157"/>
    </source>
</evidence>
<evidence type="ECO:0000256" key="2">
    <source>
        <dbReference type="ARBA" id="ARBA00022656"/>
    </source>
</evidence>
<feature type="compositionally biased region" description="Polar residues" evidence="12">
    <location>
        <begin position="3688"/>
        <end position="3744"/>
    </location>
</feature>
<name>A0AAU9XQE8_9CNID</name>
<evidence type="ECO:0000259" key="14">
    <source>
        <dbReference type="PROSITE" id="PS50234"/>
    </source>
</evidence>
<feature type="region of interest" description="Disordered" evidence="12">
    <location>
        <begin position="1863"/>
        <end position="1889"/>
    </location>
</feature>
<feature type="domain" description="ShKT" evidence="17">
    <location>
        <begin position="581"/>
        <end position="611"/>
    </location>
</feature>
<feature type="compositionally biased region" description="Basic and acidic residues" evidence="12">
    <location>
        <begin position="4741"/>
        <end position="4754"/>
    </location>
</feature>
<feature type="region of interest" description="Disordered" evidence="12">
    <location>
        <begin position="3449"/>
        <end position="3490"/>
    </location>
</feature>
<feature type="domain" description="VWFA" evidence="14">
    <location>
        <begin position="3226"/>
        <end position="3400"/>
    </location>
</feature>
<feature type="domain" description="ShKT" evidence="17">
    <location>
        <begin position="547"/>
        <end position="577"/>
    </location>
</feature>
<dbReference type="PROSITE" id="PS51670">
    <property type="entry name" value="SHKT"/>
    <property type="match status" value="2"/>
</dbReference>
<dbReference type="SMART" id="SM00327">
    <property type="entry name" value="VWA"/>
    <property type="match status" value="3"/>
</dbReference>
<evidence type="ECO:0000259" key="15">
    <source>
        <dbReference type="PROSITE" id="PS51046"/>
    </source>
</evidence>
<feature type="compositionally biased region" description="Polar residues" evidence="12">
    <location>
        <begin position="3449"/>
        <end position="3462"/>
    </location>
</feature>
<feature type="domain" description="PA14" evidence="18">
    <location>
        <begin position="4333"/>
        <end position="4488"/>
    </location>
</feature>
<comment type="subcellular location">
    <subcellularLocation>
        <location evidence="1">Membrane</location>
        <topology evidence="1">Single-pass membrane protein</topology>
    </subcellularLocation>
</comment>
<comment type="caution">
    <text evidence="10">Lacks conserved residue(s) required for the propagation of feature annotation.</text>
</comment>
<dbReference type="InterPro" id="IPR012314">
    <property type="entry name" value="Pept_M12B_GON-ADAMTSs"/>
</dbReference>
<keyword evidence="3" id="KW-0812">Transmembrane</keyword>
<dbReference type="SMART" id="SM00059">
    <property type="entry name" value="FN2"/>
    <property type="match status" value="1"/>
</dbReference>
<evidence type="ECO:0000256" key="10">
    <source>
        <dbReference type="PROSITE-ProRule" id="PRU00479"/>
    </source>
</evidence>
<feature type="domain" description="VWFA" evidence="14">
    <location>
        <begin position="3863"/>
        <end position="4043"/>
    </location>
</feature>
<dbReference type="Gene3D" id="2.20.100.10">
    <property type="entry name" value="Thrombospondin type-1 (TSP1) repeat"/>
    <property type="match status" value="33"/>
</dbReference>
<dbReference type="InterPro" id="IPR006558">
    <property type="entry name" value="LamG-like"/>
</dbReference>
<dbReference type="SUPFAM" id="SSF56988">
    <property type="entry name" value="Anthrax protective antigen"/>
    <property type="match status" value="1"/>
</dbReference>
<organism evidence="19 20">
    <name type="scientific">Pocillopora meandrina</name>
    <dbReference type="NCBI Taxonomy" id="46732"/>
    <lineage>
        <taxon>Eukaryota</taxon>
        <taxon>Metazoa</taxon>
        <taxon>Cnidaria</taxon>
        <taxon>Anthozoa</taxon>
        <taxon>Hexacorallia</taxon>
        <taxon>Scleractinia</taxon>
        <taxon>Astrocoeniina</taxon>
        <taxon>Pocilloporidae</taxon>
        <taxon>Pocillopora</taxon>
    </lineage>
</organism>
<dbReference type="PANTHER" id="PTHR22906">
    <property type="entry name" value="PROPERDIN"/>
    <property type="match status" value="1"/>
</dbReference>
<dbReference type="GO" id="GO:0090729">
    <property type="term" value="F:toxin activity"/>
    <property type="evidence" value="ECO:0007669"/>
    <property type="project" value="UniProtKB-KW"/>
</dbReference>
<keyword evidence="5" id="KW-0732">Signal</keyword>
<dbReference type="CDD" id="cd01450">
    <property type="entry name" value="vWFA_subfamily_ECM"/>
    <property type="match status" value="3"/>
</dbReference>
<dbReference type="PROSITE" id="PS50234">
    <property type="entry name" value="VWFA"/>
    <property type="match status" value="3"/>
</dbReference>
<feature type="region of interest" description="Disordered" evidence="12">
    <location>
        <begin position="804"/>
        <end position="831"/>
    </location>
</feature>
<dbReference type="InterPro" id="IPR002035">
    <property type="entry name" value="VWF_A"/>
</dbReference>
<evidence type="ECO:0000256" key="4">
    <source>
        <dbReference type="ARBA" id="ARBA00022723"/>
    </source>
</evidence>
<evidence type="ECO:0000256" key="6">
    <source>
        <dbReference type="ARBA" id="ARBA00022737"/>
    </source>
</evidence>
<dbReference type="GO" id="GO:0016020">
    <property type="term" value="C:membrane"/>
    <property type="evidence" value="ECO:0007669"/>
    <property type="project" value="UniProtKB-SubCell"/>
</dbReference>
<dbReference type="Pfam" id="PF00093">
    <property type="entry name" value="VWC"/>
    <property type="match status" value="1"/>
</dbReference>
<dbReference type="Pfam" id="PF00040">
    <property type="entry name" value="fn2"/>
    <property type="match status" value="1"/>
</dbReference>
<dbReference type="FunFam" id="2.20.100.10:FF:000080">
    <property type="entry name" value="SCO-spondin"/>
    <property type="match status" value="1"/>
</dbReference>
<protein>
    <submittedName>
        <fullName evidence="19">Uncharacterized protein</fullName>
    </submittedName>
</protein>
<dbReference type="SMART" id="SM00560">
    <property type="entry name" value="LamGL"/>
    <property type="match status" value="1"/>
</dbReference>
<sequence length="4791" mass="519812">MYSKTHCDSYDWINLNCPKLCGYCGKEEATPETEKVANYLGATAQPTVNPLKGWENAPTTVPDTSKVVLGRNNYTYPKVKYEGNAPIVATNEIANETIYPEVSVPTNGSPLYNVYNKTVASENILPVVQAGATSGSEIGVYDSSTPQEALSAHVGTMEPTSEPLLVMNGSELVPVEEMEVLEIKKNPDWVVDIPSAVQPVESNGVEKIRISFIEKNQPLQGVNEVSLQPVPEGNMENIKISFLGNETSPVTAEGNGISLEATPAEKQNQNIKISFETDKEPAVPIEVPVMHETPSHVTVQNLTLTQPSTAQSLPTQAPPMPSGPDVVNPFAGGIVDKIISNATATATPLTPNQNITVDFRHNTGTGVPVTMQQLPVVEQNATAEPNVYETWCNDDPVCGKYTEASCNEAWLKVNCPKKCKICGNETTSTFTTPQQAVTTNNTSNNATEKPYTELSVTVPSEVTKSLETSRKPVLVNIKGENGKPALEDQVSNKVPMVETIVVKLPANIKAEDEHKAKIKVKGPAKNHINVTVSHGTTILQIPEAPWCNDKSECSRYSMNQCNDEWVQLNCPRKCQFCRPVCKDNKECSRFSIESCENEWMRKNCKKKCGFCEGRRPLSTGACVSKDHEDCSDYPMHACDNDWLVKNCKRKCGLCKVPTPAPVGLAAPTVSPTPDCYYDGIQHEHGERWSPGPCTPECKCDDGKIRCTLIECPELNCRNPVKKRWKCCPECPVEEGLNARCVETEGGTSKGACCVFPFVYHGTQYFGCTDDENKRPWCATTSNYDIDGMWGHCLGHVTSHATQAYSQGTSAATETPSSDELQESSSVGTTPMPATFAAPVTGVYSDWSHWSSCSATCGGGTQERTRKCSFPKDTQGGVDCSSLGPSLETRECNALLCPEDGGYSVWSDWSDCDVTCGGGLTQRYRTCNSPSPTNGGRDCATVGLGPAMESKACNLISCPHDGGYTDWTGWSQCDKTCGEGTRYRTRSCTNPPPAHGGHDCSWFGSDREVSSCNDGPCEVDGGYSDFSEWTACSRTCGPGVTSRHRTCSNPSPSAGGKDCTNLGPAFEQRSCLLAECPASGNWTNWSNWNDCTRTCGSGIQFRKRVCIHPKGELFCLGEKVQSRLCNSRHCPVNGNYTDWSEWTSCSTTCGVGVKARNRTCTNPMPQFGGKSCEEQGLGLPNEAKHCYMRQCGVNGNYSEWGEWSTCSHSCGPGFMVRSRMCTNPPPSSGGFDCSRLGRPVQSTQCYLVDCPVDGNYTHWSNWTACSATCGEGTTTRTRSCTNPSPLHGGRDCSDIGPNIEIQPCKQQDCLVNGAYSGWSSWSVCSKTCGRGFKKRIRACNNPVPSNGGKDCYELGLGPSEERSHCFERSCPLDGSYNDWSAWTTCSMSCGGGVKYRHRNCTNPTPMHGGRDCSLIGPAMESDSCHSEPCPVNGMYGTWSLWSECDRTCGGGSRVRSRSCTNPPPQFGGSDCTPLGPEKETELCNLNACPVNGNYSEWTLWTPCSVTCGQGIMTRKRFCTNPHPTVGGKDCAWLGPDHEKTSCQLVDCRANCTCGAWTEWSDCSFTCGGGVQHRQRDCSPPKYQKEMSCENDKKESRLCRSEPCPIDGKYSDWSPWSPCSVTCGIGKKNRTRSCMSPKPQFGGKSCTEQALGPGMEITQCYLTPCPVNGGYTEWNGWSPCSVTCGRGIKKRQRFCTNPEPAYGGVACGHLGSGEEIVQCYDVNCPVDGKYSPWSQWSACSKTCGYGIQTRKRTCTDPEPQHGGRDCTDLGDPEHIRPCQVIQCPIHGNYSAWSNWGSCSATCGPGVKKRTRTCINPEPEYGGLTCKERDLGPNTEATKCNLGECPVNGVWGPWSLWSACTTSCGPGTRERKRSCNSPPPKNGGEPCRGAEKQVGDCSYRPCPVDGNYTEWTDWTVCDKTCGTGIMTRWRACSNPAPKFGGRDCSLFGPDTERKSCQVKDYCPVDGNWGEWSSWTACTKSCGVGVRMRVRSCDNPTPSKDGRDCIGQNTQTIDCKAGECCNVPMRPLGCFVDNKLSVRPLPELVFTDNDPQSTLYSGINVQSDDWEAYMPELVCRCAKAAASKNYTHFGIQGYGECWSGPNAAKTYSQDGVENRFTQRPEPKPWVGCVGDNFERCRGGNSQCVGQEKSNFVYAFLNVQPMNGNYGPWSPWTLCSKSCAGGVRSRIRNCTNPIPEYGGKDCSALGEPQESEPCNTKKICPVDGAWGAWSNWTVCSKSCGKGFQERSRLCDSPAPANGGQVCLGPAKQKLSCNQGECPVNGSWSAWSAWQACSATCGDGLQLRTRVCKNPEPSNGGYSCEGDEVEVKPCTVRRCPINGNYSEWSDWSECSRSCSGGIKTRKRECINPSPRYNGRDCKEIGSAIEKVHCNPQSCPVHGNWGSWNMWSFCSVKCGPGKRERMRKCDNPPPKFGGENCPGSDRQTMPCSLSDCPVDGKWGLWSPWTACSATCGAAKRSRTRGCDHPPPAHAGKTCEGPEKQEEYCKLQPCMVNGGYTNWGKWTECDVTCGGGHRQRSRACTNPVPEFGGLNCTHLGDSVQSDVCNTRPCAQPGGWSGWSVWSSCSRSCGSGSTTRRRTCTAPPPSYGGPDCVGDSVERKACKLQDCCEIPYKALGCYRDNHNLYRPLPEQLFSDPQEKIDFKDWPNYLSDAICRCARETQRKGYRTFGLQNYGECLSGERAGDSYFQEGEQLLFMAPTQPKPLLGCVDNELKLCTGNNLECAGQENSNYVFSLDDVKAVQGNYTEWSDWSDCSSNCGTGERFRTRNCTSPPPAFGGMDCSFIGMDRDAESCEKRACAIDGNWGAWGNWSTCSATCGHGTVHRTRTCDNPAPSNGGKPCAGEGHETAECRMTPCPLNGRWSAWSSWSPCSVSCGNGRQERMRKCNDPVPEYGGKFCQGPAREFHNCEEDDCPGYWSEWSAWSACSKTCGAGGRRDRTRTCQGGATCVGSAREIEVCKVQDCPVCHKAVDLAFVLDASGTVDDSQWKLTKDFVKGVSSGFRLAPNKTQVSILAYSTLPHLELRFEDKNIYDSMDDFLQSMSQPRGDTRTDRALKLTRDQLITAETGARDFTPKAIVIVTDGGDAPDTTAKRAEQRARELKDMDGATIVALGVGEKVDQYELRQLASDPDHAFLVASYDDIIGYVKSAADAVCTAKPPPPPPRWGSWTEWSPCMKTCGTGVSLRTRKCLTGANCRGTGTETRKCKIQDCPSCQLATDLAFVLPVSSKINDTEWREVQNFAKGVANAFNISYPGTHVGVLSYSSQATMEMKFNRYFYQSDVLNAIDNIYPEAKSDQGSRLDDALEIANYELFTPAGGSRDQVTRALVVLLSDKIDNAKIAGIVHRLKFGGVTPVAIGVGSGVQRDELLRIADANHTFSVDSYNDLITIAGKVVKSACKAPDFLLDQIVTEKQRTGHAFHRVPVFHVGSYPATYQGVTSMSVTPGQQQTMNSFVPTQAPPSPSQATSGAQPVPSKAASTQQPVEQVGIVPQAASFSVTAASPSTNSATNVTQSIVSNATAIQQPVEQVTSDSQATSAGVTSAPLPAAQGTVAAQQIYSNETSAQQPVEQVTSAAQAASTGVTSAPLPTSPIANVTGPVFSNVTSPQQPTGQVPAAAQPSQTVYANATPTQQPATMSQGIPPQQPVNPVSGVQQPVYSNATATPQQPQEGNGNESAPEVGPQSPQGVPQGVYSNVTTSQPLYPQQPEPTYSNVTVPPQNVTSVLPPTNESLTPTSVPQLPSAPAAPVQVGAEAGANATIPQAQPQPAQAPAAPVYNGTVAPAAQGTSAPAQNVSAVQAVPAVASPTAPPAAPQVTAGSPPAPAQPSAPLQSAESAVQGVTPQSPASTQPFVCPYAMDIVFALDSSTDVTPVQWTQQKDFMKKVADGFDVQESGTHAALVAYSTIPSINLKLGERNVKGEVDKAFDDLPRDPGNRNLVILLEMAKFEVFTKSNGVRTHLPKALVVTVLGPQNDHNTNAAKSLKSFAKQLEISGVKVIAVGSPSIAESELSTMTTEPKYAVRVNDLQSPAEAEKVTKIICNVAAGFPSTSESGPQAPFPSPVPSVQQKVASPTQALAQPAAAATHMNNLYKRTPYPFNCQPVLYYDFDKFCAGEVFDESGSGNNGLSRGSVVVEPGYNQDNGVDLSDGFIQLDGMNFKGKPTLGVTISAWVKVKNVTAPNINEIFVTEAPGITDPSKQGQYHFEILNKGKVRFFQRNMDKTVYGRTTIEGIPENKWVHLAGIYNPESKQAAIYINGRAVKNYEQTDAQETEALNTDWSKAAYIGTFYDDEGPRRQFKGALDEFYIFPCALPDDQIVTLKDTHRIPKFVGPYPGVKREVWRGVKGTTITDLATQKDYPNNPSEASIIEDFDAPKNEGDDYGSRIRGYFVAPYTGTYSFSLSGNDEAELFFSGSSREKDKDLFAVVRGTGHNKFAEHPYQQSGYIPLEAGKYYWIEALHKEGINRDSLSVGFTLECPNAPSVLSEKPILRPSLQYQIPRSCTEVKKMWPGFKDDEYVIHMTPSCNPIRLYCHGLDTASPREYITLPAGPDRNFASFYRGRLLNYESCSGSINPEPKLTANYWGTTRFNKIRVDPTTGLVHRDDFQFAKTEGNPVRFARAGDCFSAASKCRKGKFQVDLSGTGLRMRKDVDWEAWGTPKVPQRLLSVRKAEDGMMAYGECGGSCGGCQPIKERMFVEPAACTDPSTTDAVARQSIPSPGAKKDEKGQKKSVVSSPQKVHVRSEAPYPHEREFFRSGPGLDETELEVLGHVTKKKKRSESTKKKRKRHLSE</sequence>
<dbReference type="PROSITE" id="PS50092">
    <property type="entry name" value="TSP1"/>
    <property type="match status" value="33"/>
</dbReference>
<feature type="region of interest" description="Disordered" evidence="12">
    <location>
        <begin position="3604"/>
        <end position="3751"/>
    </location>
</feature>
<evidence type="ECO:0000256" key="5">
    <source>
        <dbReference type="ARBA" id="ARBA00022729"/>
    </source>
</evidence>
<feature type="disulfide bond" evidence="11">
    <location>
        <begin position="595"/>
        <end position="608"/>
    </location>
</feature>
<dbReference type="SMART" id="SM00214">
    <property type="entry name" value="VWC"/>
    <property type="match status" value="1"/>
</dbReference>
<dbReference type="FunFam" id="2.20.100.10:FF:000007">
    <property type="entry name" value="Thrombospondin 1"/>
    <property type="match status" value="5"/>
</dbReference>
<feature type="compositionally biased region" description="Polar residues" evidence="12">
    <location>
        <begin position="3624"/>
        <end position="3680"/>
    </location>
</feature>
<evidence type="ECO:0000256" key="3">
    <source>
        <dbReference type="ARBA" id="ARBA00022692"/>
    </source>
</evidence>
<dbReference type="InterPro" id="IPR036383">
    <property type="entry name" value="TSP1_rpt_sf"/>
</dbReference>
<dbReference type="Pfam" id="PF00090">
    <property type="entry name" value="TSP_1"/>
    <property type="match status" value="33"/>
</dbReference>
<dbReference type="GO" id="GO:0004222">
    <property type="term" value="F:metalloendopeptidase activity"/>
    <property type="evidence" value="ECO:0007669"/>
    <property type="project" value="InterPro"/>
</dbReference>
<dbReference type="SUPFAM" id="SSF82895">
    <property type="entry name" value="TSP-1 type 1 repeat"/>
    <property type="match status" value="32"/>
</dbReference>
<evidence type="ECO:0000256" key="11">
    <source>
        <dbReference type="PROSITE-ProRule" id="PRU01005"/>
    </source>
</evidence>
<dbReference type="PANTHER" id="PTHR22906:SF54">
    <property type="entry name" value="IG-LIKE DOMAIN-CONTAINING PROTEIN"/>
    <property type="match status" value="1"/>
</dbReference>
<feature type="compositionally biased region" description="Polar residues" evidence="12">
    <location>
        <begin position="804"/>
        <end position="828"/>
    </location>
</feature>
<comment type="caution">
    <text evidence="19">The sequence shown here is derived from an EMBL/GenBank/DDBJ whole genome shotgun (WGS) entry which is preliminary data.</text>
</comment>
<dbReference type="InterPro" id="IPR000884">
    <property type="entry name" value="TSP1_rpt"/>
</dbReference>
<keyword evidence="6" id="KW-0677">Repeat</keyword>
<evidence type="ECO:0000256" key="1">
    <source>
        <dbReference type="ARBA" id="ARBA00004167"/>
    </source>
</evidence>
<dbReference type="InterPro" id="IPR052065">
    <property type="entry name" value="Compl_asym_regulator"/>
</dbReference>
<evidence type="ECO:0000313" key="20">
    <source>
        <dbReference type="Proteomes" id="UP001159428"/>
    </source>
</evidence>
<keyword evidence="8" id="KW-0472">Membrane</keyword>
<feature type="domain" description="GON" evidence="15">
    <location>
        <begin position="4499"/>
        <end position="4701"/>
    </location>
</feature>
<dbReference type="InterPro" id="IPR037524">
    <property type="entry name" value="PA14/GLEYA"/>
</dbReference>
<dbReference type="PROSITE" id="PS51820">
    <property type="entry name" value="PA14"/>
    <property type="match status" value="1"/>
</dbReference>
<feature type="disulfide bond" evidence="11">
    <location>
        <begin position="561"/>
        <end position="574"/>
    </location>
</feature>
<keyword evidence="4" id="KW-0479">Metal-binding</keyword>
<feature type="compositionally biased region" description="Polar residues" evidence="12">
    <location>
        <begin position="3604"/>
        <end position="3617"/>
    </location>
</feature>
<evidence type="ECO:0000259" key="17">
    <source>
        <dbReference type="PROSITE" id="PS51670"/>
    </source>
</evidence>
<dbReference type="InterPro" id="IPR003582">
    <property type="entry name" value="ShKT_dom"/>
</dbReference>